<evidence type="ECO:0000313" key="3">
    <source>
        <dbReference type="EMBL" id="MBC4018481.1"/>
    </source>
</evidence>
<dbReference type="PANTHER" id="PTHR43798">
    <property type="entry name" value="MONOACYLGLYCEROL LIPASE"/>
    <property type="match status" value="1"/>
</dbReference>
<dbReference type="InterPro" id="IPR050266">
    <property type="entry name" value="AB_hydrolase_sf"/>
</dbReference>
<dbReference type="AlphaFoldDB" id="A0A9X0R2R9"/>
<accession>A0A9X0R2R9</accession>
<dbReference type="InterPro" id="IPR000073">
    <property type="entry name" value="AB_hydrolase_1"/>
</dbReference>
<keyword evidence="4" id="KW-1185">Reference proteome</keyword>
<gene>
    <name evidence="3" type="ORF">H7965_24710</name>
</gene>
<dbReference type="GO" id="GO:0016787">
    <property type="term" value="F:hydrolase activity"/>
    <property type="evidence" value="ECO:0007669"/>
    <property type="project" value="UniProtKB-KW"/>
</dbReference>
<reference evidence="3" key="1">
    <citation type="submission" date="2020-08" db="EMBL/GenBank/DDBJ databases">
        <authorList>
            <person name="Hu Y."/>
            <person name="Nguyen S.V."/>
            <person name="Li F."/>
            <person name="Fanning S."/>
        </authorList>
    </citation>
    <scope>NUCLEOTIDE SEQUENCE</scope>
    <source>
        <strain evidence="3">SYSU D8009</strain>
    </source>
</reference>
<dbReference type="Pfam" id="PF00561">
    <property type="entry name" value="Abhydrolase_1"/>
    <property type="match status" value="1"/>
</dbReference>
<dbReference type="EMBL" id="JACOMF010000057">
    <property type="protein sequence ID" value="MBC4018481.1"/>
    <property type="molecule type" value="Genomic_DNA"/>
</dbReference>
<evidence type="ECO:0000259" key="2">
    <source>
        <dbReference type="Pfam" id="PF00561"/>
    </source>
</evidence>
<evidence type="ECO:0000313" key="4">
    <source>
        <dbReference type="Proteomes" id="UP000600101"/>
    </source>
</evidence>
<dbReference type="SUPFAM" id="SSF53474">
    <property type="entry name" value="alpha/beta-Hydrolases"/>
    <property type="match status" value="1"/>
</dbReference>
<dbReference type="PANTHER" id="PTHR43798:SF31">
    <property type="entry name" value="AB HYDROLASE SUPERFAMILY PROTEIN YCLE"/>
    <property type="match status" value="1"/>
</dbReference>
<keyword evidence="1 3" id="KW-0378">Hydrolase</keyword>
<dbReference type="RefSeq" id="WP_186773232.1">
    <property type="nucleotide sequence ID" value="NZ_JACOMF010000057.1"/>
</dbReference>
<protein>
    <submittedName>
        <fullName evidence="3">Alpha/beta hydrolase</fullName>
    </submittedName>
</protein>
<evidence type="ECO:0000256" key="1">
    <source>
        <dbReference type="ARBA" id="ARBA00022801"/>
    </source>
</evidence>
<sequence>MPYAPAEGARLWYEEAGTGHPILFIHEFGADHREWEDQMRFFSREYRCIAYSARGYPPSDVPTDPKLYGQDYAVADAVAVLRHLGIPKAHIVGLSMGGFATLLFGIRHPEMATALVPAGAGSGSPRQEQAGFRANCTTLGNRLIAQGWAGELAEETGNSPTRIQLKKKDPRGWTAYMARLSEHSGLGTGLTMKHFQGERQSIFDWEADLRRMQVPTLLAVGDEDWPCIETNIWLKTVLPNCGLWMQPRTGHAINLEEPAAFNRAVAEFFSTVERGRWSLDAQG</sequence>
<name>A0A9X0R2R9_9PROT</name>
<organism evidence="3 4">
    <name type="scientific">Siccirubricoccus deserti</name>
    <dbReference type="NCBI Taxonomy" id="2013562"/>
    <lineage>
        <taxon>Bacteria</taxon>
        <taxon>Pseudomonadati</taxon>
        <taxon>Pseudomonadota</taxon>
        <taxon>Alphaproteobacteria</taxon>
        <taxon>Acetobacterales</taxon>
        <taxon>Roseomonadaceae</taxon>
        <taxon>Siccirubricoccus</taxon>
    </lineage>
</organism>
<dbReference type="Gene3D" id="3.40.50.1820">
    <property type="entry name" value="alpha/beta hydrolase"/>
    <property type="match status" value="1"/>
</dbReference>
<dbReference type="Proteomes" id="UP000600101">
    <property type="component" value="Unassembled WGS sequence"/>
</dbReference>
<comment type="caution">
    <text evidence="3">The sequence shown here is derived from an EMBL/GenBank/DDBJ whole genome shotgun (WGS) entry which is preliminary data.</text>
</comment>
<dbReference type="InterPro" id="IPR029058">
    <property type="entry name" value="AB_hydrolase_fold"/>
</dbReference>
<proteinExistence type="predicted"/>
<dbReference type="GO" id="GO:0016020">
    <property type="term" value="C:membrane"/>
    <property type="evidence" value="ECO:0007669"/>
    <property type="project" value="TreeGrafter"/>
</dbReference>
<feature type="domain" description="AB hydrolase-1" evidence="2">
    <location>
        <begin position="21"/>
        <end position="120"/>
    </location>
</feature>